<evidence type="ECO:0000256" key="2">
    <source>
        <dbReference type="ARBA" id="ARBA00022801"/>
    </source>
</evidence>
<dbReference type="PRINTS" id="PR00922">
    <property type="entry name" value="DADACBPTASE3"/>
</dbReference>
<protein>
    <submittedName>
        <fullName evidence="4">D-alanyl-D-alanine carboxypeptidase/D-alanyl-D-alanine-endopeptidase</fullName>
    </submittedName>
</protein>
<gene>
    <name evidence="4" type="ORF">NIES593_05205</name>
</gene>
<comment type="caution">
    <text evidence="4">The sequence shown here is derived from an EMBL/GenBank/DDBJ whole genome shotgun (WGS) entry which is preliminary data.</text>
</comment>
<sequence>MHQKKHRLTPLAIMTAATFAWSNPALANETVSTFYNGADAIDIYVPPPENQTNGVCAAFLEPGINSIIGNYSNNWGILVESLSDGTVLYSHNADRYFIPASNTKLFTTAAALQRLNPYGTIRSRSIGEWITVTNQRSNNNYAEVLFRFIGGAKAAKTALSQLGVNPNGYRLADGSGLSRRNAATPRAIVSTLKAMYHAQGKDIFLASLPVAGMSGTLRERMRYTPAQGMVHAKTGTLKGVRALSGYVEHPRYGTLVFSIIGNHPRLSGKVLSKTIDDIVVQLSMLMPCE</sequence>
<dbReference type="SUPFAM" id="SSF56601">
    <property type="entry name" value="beta-lactamase/transpeptidase-like"/>
    <property type="match status" value="1"/>
</dbReference>
<keyword evidence="5" id="KW-1185">Reference proteome</keyword>
<evidence type="ECO:0000313" key="4">
    <source>
        <dbReference type="EMBL" id="OKH25162.1"/>
    </source>
</evidence>
<keyword evidence="4" id="KW-0121">Carboxypeptidase</keyword>
<dbReference type="NCBIfam" id="TIGR00666">
    <property type="entry name" value="PBP4"/>
    <property type="match status" value="1"/>
</dbReference>
<organism evidence="4 5">
    <name type="scientific">Hydrococcus rivularis NIES-593</name>
    <dbReference type="NCBI Taxonomy" id="1921803"/>
    <lineage>
        <taxon>Bacteria</taxon>
        <taxon>Bacillati</taxon>
        <taxon>Cyanobacteriota</taxon>
        <taxon>Cyanophyceae</taxon>
        <taxon>Pleurocapsales</taxon>
        <taxon>Hydrococcaceae</taxon>
        <taxon>Hydrococcus</taxon>
    </lineage>
</organism>
<name>A0A1U7HNJ1_9CYAN</name>
<dbReference type="Proteomes" id="UP000186868">
    <property type="component" value="Unassembled WGS sequence"/>
</dbReference>
<dbReference type="OrthoDB" id="9802627at2"/>
<evidence type="ECO:0000313" key="5">
    <source>
        <dbReference type="Proteomes" id="UP000186868"/>
    </source>
</evidence>
<dbReference type="InterPro" id="IPR012338">
    <property type="entry name" value="Beta-lactam/transpept-like"/>
</dbReference>
<accession>A0A1U7HNJ1</accession>
<dbReference type="Pfam" id="PF02113">
    <property type="entry name" value="Peptidase_S13"/>
    <property type="match status" value="2"/>
</dbReference>
<keyword evidence="2" id="KW-0378">Hydrolase</keyword>
<dbReference type="GO" id="GO:0004185">
    <property type="term" value="F:serine-type carboxypeptidase activity"/>
    <property type="evidence" value="ECO:0007669"/>
    <property type="project" value="InterPro"/>
</dbReference>
<feature type="signal peptide" evidence="3">
    <location>
        <begin position="1"/>
        <end position="27"/>
    </location>
</feature>
<proteinExistence type="inferred from homology"/>
<reference evidence="4 5" key="1">
    <citation type="submission" date="2016-11" db="EMBL/GenBank/DDBJ databases">
        <title>Draft Genome Sequences of Nine Cyanobacterial Strains from Diverse Habitats.</title>
        <authorList>
            <person name="Zhu T."/>
            <person name="Hou S."/>
            <person name="Lu X."/>
            <person name="Hess W.R."/>
        </authorList>
    </citation>
    <scope>NUCLEOTIDE SEQUENCE [LARGE SCALE GENOMIC DNA]</scope>
    <source>
        <strain evidence="4 5">NIES-593</strain>
    </source>
</reference>
<dbReference type="GO" id="GO:0006508">
    <property type="term" value="P:proteolysis"/>
    <property type="evidence" value="ECO:0007669"/>
    <property type="project" value="InterPro"/>
</dbReference>
<evidence type="ECO:0000256" key="1">
    <source>
        <dbReference type="ARBA" id="ARBA00006096"/>
    </source>
</evidence>
<feature type="chain" id="PRO_5013295959" evidence="3">
    <location>
        <begin position="28"/>
        <end position="289"/>
    </location>
</feature>
<dbReference type="EMBL" id="MRCB01000004">
    <property type="protein sequence ID" value="OKH25162.1"/>
    <property type="molecule type" value="Genomic_DNA"/>
</dbReference>
<comment type="similarity">
    <text evidence="1">Belongs to the peptidase S13 family.</text>
</comment>
<dbReference type="AlphaFoldDB" id="A0A1U7HNJ1"/>
<dbReference type="STRING" id="1921803.NIES593_05205"/>
<dbReference type="GO" id="GO:0000270">
    <property type="term" value="P:peptidoglycan metabolic process"/>
    <property type="evidence" value="ECO:0007669"/>
    <property type="project" value="TreeGrafter"/>
</dbReference>
<keyword evidence="3" id="KW-0732">Signal</keyword>
<dbReference type="InterPro" id="IPR000667">
    <property type="entry name" value="Peptidase_S13"/>
</dbReference>
<dbReference type="PANTHER" id="PTHR30023:SF0">
    <property type="entry name" value="PENICILLIN-SENSITIVE CARBOXYPEPTIDASE A"/>
    <property type="match status" value="1"/>
</dbReference>
<dbReference type="PANTHER" id="PTHR30023">
    <property type="entry name" value="D-ALANYL-D-ALANINE CARBOXYPEPTIDASE"/>
    <property type="match status" value="1"/>
</dbReference>
<keyword evidence="4" id="KW-0645">Protease</keyword>
<evidence type="ECO:0000256" key="3">
    <source>
        <dbReference type="SAM" id="SignalP"/>
    </source>
</evidence>
<dbReference type="Gene3D" id="3.40.710.10">
    <property type="entry name" value="DD-peptidase/beta-lactamase superfamily"/>
    <property type="match status" value="1"/>
</dbReference>
<dbReference type="RefSeq" id="WP_073598573.1">
    <property type="nucleotide sequence ID" value="NZ_MRCB01000004.1"/>
</dbReference>